<dbReference type="GO" id="GO:0070847">
    <property type="term" value="C:core mediator complex"/>
    <property type="evidence" value="ECO:0007669"/>
    <property type="project" value="TreeGrafter"/>
</dbReference>
<comment type="similarity">
    <text evidence="2 9">Belongs to the Mediator complex subunit 14 family.</text>
</comment>
<feature type="region of interest" description="Disordered" evidence="10">
    <location>
        <begin position="1086"/>
        <end position="1120"/>
    </location>
</feature>
<dbReference type="InterPro" id="IPR013947">
    <property type="entry name" value="Mediator_Med14"/>
</dbReference>
<dbReference type="EMBL" id="BTRK01000001">
    <property type="protein sequence ID" value="GMR32227.1"/>
    <property type="molecule type" value="Genomic_DNA"/>
</dbReference>
<feature type="domain" description="Mediator of RNA polymerase II transcription subunit 14 RM6" evidence="13">
    <location>
        <begin position="809"/>
        <end position="856"/>
    </location>
</feature>
<keyword evidence="6 9" id="KW-0804">Transcription</keyword>
<feature type="non-terminal residue" evidence="15">
    <location>
        <position position="1"/>
    </location>
</feature>
<feature type="domain" description="Mediator of RNA polymerase II transcription subunit 14 RM3" evidence="14">
    <location>
        <begin position="428"/>
        <end position="543"/>
    </location>
</feature>
<evidence type="ECO:0000313" key="15">
    <source>
        <dbReference type="EMBL" id="GMR32227.1"/>
    </source>
</evidence>
<feature type="compositionally biased region" description="Basic and acidic residues" evidence="10">
    <location>
        <begin position="38"/>
        <end position="57"/>
    </location>
</feature>
<keyword evidence="5 9" id="KW-0010">Activator</keyword>
<dbReference type="Pfam" id="PF25065">
    <property type="entry name" value="RM3_Med14"/>
    <property type="match status" value="1"/>
</dbReference>
<evidence type="ECO:0000313" key="16">
    <source>
        <dbReference type="Proteomes" id="UP001328107"/>
    </source>
</evidence>
<evidence type="ECO:0000256" key="1">
    <source>
        <dbReference type="ARBA" id="ARBA00004123"/>
    </source>
</evidence>
<dbReference type="GO" id="GO:0006357">
    <property type="term" value="P:regulation of transcription by RNA polymerase II"/>
    <property type="evidence" value="ECO:0007669"/>
    <property type="project" value="InterPro"/>
</dbReference>
<accession>A0AAN4Z0C4</accession>
<reference evidence="16" key="1">
    <citation type="submission" date="2022-10" db="EMBL/GenBank/DDBJ databases">
        <title>Genome assembly of Pristionchus species.</title>
        <authorList>
            <person name="Yoshida K."/>
            <person name="Sommer R.J."/>
        </authorList>
    </citation>
    <scope>NUCLEOTIDE SEQUENCE [LARGE SCALE GENOMIC DNA]</scope>
    <source>
        <strain evidence="16">RS5460</strain>
    </source>
</reference>
<feature type="compositionally biased region" description="Polar residues" evidence="10">
    <location>
        <begin position="1434"/>
        <end position="1449"/>
    </location>
</feature>
<evidence type="ECO:0000256" key="4">
    <source>
        <dbReference type="ARBA" id="ARBA00023015"/>
    </source>
</evidence>
<dbReference type="Pfam" id="PF08638">
    <property type="entry name" value="Med14"/>
    <property type="match status" value="1"/>
</dbReference>
<dbReference type="InterPro" id="IPR055113">
    <property type="entry name" value="Med14_RM2"/>
</dbReference>
<dbReference type="PANTHER" id="PTHR12809:SF2">
    <property type="entry name" value="MEDIATOR OF RNA POLYMERASE II TRANSCRIPTION SUBUNIT 14"/>
    <property type="match status" value="1"/>
</dbReference>
<feature type="domain" description="Mediator complex subunit MED14 N-terminal" evidence="11">
    <location>
        <begin position="72"/>
        <end position="262"/>
    </location>
</feature>
<comment type="function">
    <text evidence="9">Component of the Mediator complex, a coactivator involved in the regulated transcription of nearly all RNA polymerase II-dependent genes. Mediator functions as a bridge to convey information from gene-specific regulatory proteins to the basal RNA polymerase II transcription machinery. Mediator is recruited to promoters by direct interactions with regulatory proteins and serves as a scaffold for the assembly of a functional preinitiation complex with RNA polymerase II and the general transcription factors.</text>
</comment>
<feature type="region of interest" description="Disordered" evidence="10">
    <location>
        <begin position="1"/>
        <end position="69"/>
    </location>
</feature>
<evidence type="ECO:0000256" key="2">
    <source>
        <dbReference type="ARBA" id="ARBA00007813"/>
    </source>
</evidence>
<evidence type="ECO:0000259" key="14">
    <source>
        <dbReference type="Pfam" id="PF25065"/>
    </source>
</evidence>
<name>A0AAN4Z0C4_9BILA</name>
<evidence type="ECO:0000256" key="7">
    <source>
        <dbReference type="ARBA" id="ARBA00023242"/>
    </source>
</evidence>
<dbReference type="Proteomes" id="UP001328107">
    <property type="component" value="Unassembled WGS sequence"/>
</dbReference>
<proteinExistence type="inferred from homology"/>
<evidence type="ECO:0000256" key="5">
    <source>
        <dbReference type="ARBA" id="ARBA00023159"/>
    </source>
</evidence>
<evidence type="ECO:0000256" key="8">
    <source>
        <dbReference type="ARBA" id="ARBA00032007"/>
    </source>
</evidence>
<dbReference type="PANTHER" id="PTHR12809">
    <property type="entry name" value="MEDIATOR COMPLEX SUBUNIT"/>
    <property type="match status" value="1"/>
</dbReference>
<comment type="caution">
    <text evidence="15">The sequence shown here is derived from an EMBL/GenBank/DDBJ whole genome shotgun (WGS) entry which is preliminary data.</text>
</comment>
<feature type="compositionally biased region" description="Polar residues" evidence="10">
    <location>
        <begin position="10"/>
        <end position="19"/>
    </location>
</feature>
<organism evidence="15 16">
    <name type="scientific">Pristionchus mayeri</name>
    <dbReference type="NCBI Taxonomy" id="1317129"/>
    <lineage>
        <taxon>Eukaryota</taxon>
        <taxon>Metazoa</taxon>
        <taxon>Ecdysozoa</taxon>
        <taxon>Nematoda</taxon>
        <taxon>Chromadorea</taxon>
        <taxon>Rhabditida</taxon>
        <taxon>Rhabditina</taxon>
        <taxon>Diplogasteromorpha</taxon>
        <taxon>Diplogasteroidea</taxon>
        <taxon>Neodiplogasteridae</taxon>
        <taxon>Pristionchus</taxon>
    </lineage>
</organism>
<evidence type="ECO:0000256" key="10">
    <source>
        <dbReference type="SAM" id="MobiDB-lite"/>
    </source>
</evidence>
<dbReference type="InterPro" id="IPR055122">
    <property type="entry name" value="Med14_N"/>
</dbReference>
<protein>
    <recommendedName>
        <fullName evidence="3 9">Mediator of RNA polymerase II transcription subunit 14</fullName>
    </recommendedName>
    <alternativeName>
        <fullName evidence="8 9">Mediator complex subunit 14</fullName>
    </alternativeName>
</protein>
<feature type="compositionally biased region" description="Basic and acidic residues" evidence="10">
    <location>
        <begin position="1108"/>
        <end position="1119"/>
    </location>
</feature>
<dbReference type="GO" id="GO:0016592">
    <property type="term" value="C:mediator complex"/>
    <property type="evidence" value="ECO:0007669"/>
    <property type="project" value="UniProtKB-UniRule"/>
</dbReference>
<keyword evidence="4 9" id="KW-0805">Transcription regulation</keyword>
<dbReference type="InterPro" id="IPR056879">
    <property type="entry name" value="RM3_Med14"/>
</dbReference>
<dbReference type="GO" id="GO:0003712">
    <property type="term" value="F:transcription coregulator activity"/>
    <property type="evidence" value="ECO:0007669"/>
    <property type="project" value="UniProtKB-UniRule"/>
</dbReference>
<dbReference type="Pfam" id="PF22984">
    <property type="entry name" value="RM6_Med14"/>
    <property type="match status" value="1"/>
</dbReference>
<dbReference type="Pfam" id="PF22981">
    <property type="entry name" value="RM2_Med14"/>
    <property type="match status" value="1"/>
</dbReference>
<keyword evidence="7 9" id="KW-0539">Nucleus</keyword>
<feature type="domain" description="Mediator of RNA polymerase II transcription subunit 14 RM2" evidence="12">
    <location>
        <begin position="344"/>
        <end position="408"/>
    </location>
</feature>
<feature type="region of interest" description="Disordered" evidence="10">
    <location>
        <begin position="1416"/>
        <end position="1449"/>
    </location>
</feature>
<evidence type="ECO:0000256" key="9">
    <source>
        <dbReference type="RuleBase" id="RU365082"/>
    </source>
</evidence>
<gene>
    <name evidence="15" type="ORF">PMAYCL1PPCAC_02422</name>
</gene>
<dbReference type="InterPro" id="IPR055114">
    <property type="entry name" value="Med14_RM6"/>
</dbReference>
<evidence type="ECO:0000256" key="3">
    <source>
        <dbReference type="ARBA" id="ARBA00019619"/>
    </source>
</evidence>
<evidence type="ECO:0000256" key="6">
    <source>
        <dbReference type="ARBA" id="ARBA00023163"/>
    </source>
</evidence>
<evidence type="ECO:0000259" key="11">
    <source>
        <dbReference type="Pfam" id="PF08638"/>
    </source>
</evidence>
<keyword evidence="16" id="KW-1185">Reference proteome</keyword>
<evidence type="ECO:0000259" key="12">
    <source>
        <dbReference type="Pfam" id="PF22981"/>
    </source>
</evidence>
<comment type="subunit">
    <text evidence="9">Component of the Mediator complex.</text>
</comment>
<comment type="subcellular location">
    <subcellularLocation>
        <location evidence="1 9">Nucleus</location>
    </subcellularLocation>
</comment>
<evidence type="ECO:0000259" key="13">
    <source>
        <dbReference type="Pfam" id="PF22984"/>
    </source>
</evidence>
<sequence>LQGMAALGQLNFTPSTSTAFPRRPKFEAGSAEDEEDSDHLAEKKKKEEKRKKNESKQKPPLPTVPERSGPPMIPLGVLLDFAVQQLYHEVTVLTELLPKKQDSDKKVTLVQFAYNTRMLFAKLLAVVKWLKVSKRFDNCSAISYVLEQQAQYFVETADRLVNLRDELVFARLPVFQVTPAIDVLASGTFPRLPSCIKNRFVRESKITPREQAYTLNRINQVLNFRIACIASKLSPRIGSIEVMNGMAKFTVPGEFEAKVTILGEMEKLKWTLLYVKILVEDYEIGYGKPLVHPIQMNMIHDNLQRRMDESPEPIGEMYSVLHSLAQLLQLDVLTCQATMLQNGRFKDKIVIETYDQKERVLTIGYWLQHERGKRAAGRHNKLSPTYRLQIYGDPSDHDSTLRVRHLPAGPDFSTLDSRTGRLSLTTILSCAFEARCKSRLLRIKKRLEAAEPEAVLSQTGVAAPSLRFVLLADASVSAPTPTDDETLSITVNMFTGKVLCQLPAIQKHSSVRELEAALYSGSTTTATLKQRLLDLKIQLLIERYRKAVTVLHVRVIGEQQMKSLLDKHPTLPKRRLCLQFVREDNFTLIVGFVEDKELVIATKLFLFEKPSLSLTPINDDEDFLPPSIIPYLRKDKEKKKFTPPEHRPSHLASWERPLTCAIASLDDQIGFQRVAAELTKKKYGFTWMRNEPIVGGLCINITDVSEAIPEKCPDFFRSLVRCCLRLDSRLRVMWPFECCLVNSPLVNDFLPNKKGNRNSCLVLEMQASSQGTTPVSETITNLVAERLITYCHIYDLVVRFASVYENYKHMCSVRHFTYHKLVLAYGPRRDRLLVLNYKPRNANTAAKFIINFGQCTPIDYHEKDGDHVNLPSNSTEEIQWNPHVMMNALLTERINQEWDLVELVHYLITTLAPLDSLHNFYRFRFQSQKVFAWMVNNDNYFPLAFKCHLLMITEHIVRLIYGHVHLEFAMTEDNSVFVRDVSRKGSAAVGFFRFFHLLSGGTCQITEPASVGGMGAATPASVRQPDSVSGRSPLDASAAAAAAVAGGPGGPLSAAARLDVSAAPSPINAATARMPRSVPQNYMQMGSPLQPGSIHAPSSAVDGGGVQEPDHPNAARRSPELTMSGSFIQIDHDTLAKACRFVESAGPGSTRVSPLDEYLNSLVYIRRLGIALDTFRNDPNSKKYIDFAHVSHNHEQVRVSVNAQADKSGQRPVIHFNFHLDPTTMRLKLKVNYVGEAVPNPCIVDILERYFEKCVAPLHNECAVVSFITLCRCTVNYAVCDFARIMQAQMEPPSTASHAISFVHTSQKSPKEPQSKEVSLMTVLESTERVLMLTLCIRPLPMRLTDKNPYHLKIFYNTQNNSLNVRSASFSLEGEVDIINFVKSIQPPNPATSDNCTVWPSVHRLMEKMSTTRLTNSSVNATPGSVGMHPPSVGPSSVNAPGSNASQRQ</sequence>